<reference evidence="2" key="1">
    <citation type="submission" date="2015-08" db="EMBL/GenBank/DDBJ databases">
        <title>Fjat-10028 dsm 16317.</title>
        <authorList>
            <person name="Liu B."/>
            <person name="Wang J."/>
            <person name="Zhu Y."/>
            <person name="Liu G."/>
            <person name="Chen Q."/>
            <person name="Chen Z."/>
            <person name="Lan J."/>
            <person name="Che J."/>
            <person name="Ge C."/>
            <person name="Shi H."/>
            <person name="Pan Z."/>
            <person name="Liu X."/>
        </authorList>
    </citation>
    <scope>NUCLEOTIDE SEQUENCE [LARGE SCALE GENOMIC DNA]</scope>
    <source>
        <strain evidence="2">DSM 16317</strain>
    </source>
</reference>
<dbReference type="Proteomes" id="UP000036867">
    <property type="component" value="Unassembled WGS sequence"/>
</dbReference>
<dbReference type="RefSeq" id="WP_053416198.1">
    <property type="nucleotide sequence ID" value="NZ_JBCMHV010000003.1"/>
</dbReference>
<dbReference type="EMBL" id="LILB01000001">
    <property type="protein sequence ID" value="KOO52027.1"/>
    <property type="molecule type" value="Genomic_DNA"/>
</dbReference>
<evidence type="ECO:0000313" key="2">
    <source>
        <dbReference type="Proteomes" id="UP000036867"/>
    </source>
</evidence>
<sequence>MENIKIHLSNGEKIFMNISLEEFNDLHLDAEGNFISGFISLELNNLKGDLITQIFTKHIVAIEEVEN</sequence>
<dbReference type="AlphaFoldDB" id="A0A0M0LMB2"/>
<evidence type="ECO:0000313" key="1">
    <source>
        <dbReference type="EMBL" id="KOO52027.1"/>
    </source>
</evidence>
<organism evidence="1 2">
    <name type="scientific">Viridibacillus arvi</name>
    <dbReference type="NCBI Taxonomy" id="263475"/>
    <lineage>
        <taxon>Bacteria</taxon>
        <taxon>Bacillati</taxon>
        <taxon>Bacillota</taxon>
        <taxon>Bacilli</taxon>
        <taxon>Bacillales</taxon>
        <taxon>Caryophanaceae</taxon>
        <taxon>Viridibacillus</taxon>
    </lineage>
</organism>
<name>A0A0M0LMB2_9BACL</name>
<comment type="caution">
    <text evidence="1">The sequence shown here is derived from an EMBL/GenBank/DDBJ whole genome shotgun (WGS) entry which is preliminary data.</text>
</comment>
<proteinExistence type="predicted"/>
<dbReference type="OrthoDB" id="9947748at2"/>
<gene>
    <name evidence="1" type="ORF">AMD00_06300</name>
</gene>
<dbReference type="GeneID" id="301135714"/>
<accession>A0A0M0LMB2</accession>
<keyword evidence="2" id="KW-1185">Reference proteome</keyword>
<protein>
    <submittedName>
        <fullName evidence="1">Uncharacterized protein</fullName>
    </submittedName>
</protein>